<dbReference type="SUPFAM" id="SSF55785">
    <property type="entry name" value="PYP-like sensor domain (PAS domain)"/>
    <property type="match status" value="3"/>
</dbReference>
<dbReference type="InterPro" id="IPR005467">
    <property type="entry name" value="His_kinase_dom"/>
</dbReference>
<dbReference type="Pfam" id="PF08447">
    <property type="entry name" value="PAS_3"/>
    <property type="match status" value="2"/>
</dbReference>
<dbReference type="AlphaFoldDB" id="A0AA40VQS2"/>
<evidence type="ECO:0000256" key="9">
    <source>
        <dbReference type="ARBA" id="ARBA00022777"/>
    </source>
</evidence>
<dbReference type="SUPFAM" id="SSF47384">
    <property type="entry name" value="Homodimeric domain of signal transducing histidine kinase"/>
    <property type="match status" value="1"/>
</dbReference>
<evidence type="ECO:0000256" key="7">
    <source>
        <dbReference type="ARBA" id="ARBA00022692"/>
    </source>
</evidence>
<dbReference type="EMBL" id="VJXY01000008">
    <property type="protein sequence ID" value="MBD6616082.1"/>
    <property type="molecule type" value="Genomic_DNA"/>
</dbReference>
<name>A0AA40VQS2_9NOST</name>
<dbReference type="InterPro" id="IPR036890">
    <property type="entry name" value="HATPase_C_sf"/>
</dbReference>
<dbReference type="FunFam" id="1.10.287.130:FF:000004">
    <property type="entry name" value="Ethylene receptor 1"/>
    <property type="match status" value="1"/>
</dbReference>
<dbReference type="Pfam" id="PF02518">
    <property type="entry name" value="HATPase_c"/>
    <property type="match status" value="1"/>
</dbReference>
<dbReference type="Pfam" id="PF00072">
    <property type="entry name" value="Response_reg"/>
    <property type="match status" value="1"/>
</dbReference>
<comment type="subcellular location">
    <subcellularLocation>
        <location evidence="2">Membrane</location>
    </subcellularLocation>
</comment>
<keyword evidence="11" id="KW-1133">Transmembrane helix</keyword>
<dbReference type="SMART" id="SM00387">
    <property type="entry name" value="HATPase_c"/>
    <property type="match status" value="1"/>
</dbReference>
<keyword evidence="22" id="KW-1185">Reference proteome</keyword>
<dbReference type="PROSITE" id="PS50112">
    <property type="entry name" value="PAS"/>
    <property type="match status" value="2"/>
</dbReference>
<dbReference type="InterPro" id="IPR000014">
    <property type="entry name" value="PAS"/>
</dbReference>
<dbReference type="CDD" id="cd00130">
    <property type="entry name" value="PAS"/>
    <property type="match status" value="3"/>
</dbReference>
<dbReference type="RefSeq" id="WP_191757326.1">
    <property type="nucleotide sequence ID" value="NZ_VJXY01000008.1"/>
</dbReference>
<evidence type="ECO:0000313" key="21">
    <source>
        <dbReference type="EMBL" id="MBD6616082.1"/>
    </source>
</evidence>
<evidence type="ECO:0000256" key="15">
    <source>
        <dbReference type="PROSITE-ProRule" id="PRU00169"/>
    </source>
</evidence>
<comment type="caution">
    <text evidence="21">The sequence shown here is derived from an EMBL/GenBank/DDBJ whole genome shotgun (WGS) entry which is preliminary data.</text>
</comment>
<feature type="domain" description="Histidine kinase" evidence="17">
    <location>
        <begin position="599"/>
        <end position="817"/>
    </location>
</feature>
<dbReference type="NCBIfam" id="TIGR00229">
    <property type="entry name" value="sensory_box"/>
    <property type="match status" value="3"/>
</dbReference>
<evidence type="ECO:0000256" key="5">
    <source>
        <dbReference type="ARBA" id="ARBA00022553"/>
    </source>
</evidence>
<evidence type="ECO:0000256" key="13">
    <source>
        <dbReference type="ARBA" id="ARBA00023136"/>
    </source>
</evidence>
<dbReference type="GO" id="GO:0000155">
    <property type="term" value="F:phosphorelay sensor kinase activity"/>
    <property type="evidence" value="ECO:0007669"/>
    <property type="project" value="InterPro"/>
</dbReference>
<dbReference type="EC" id="2.7.13.3" evidence="4"/>
<keyword evidence="12" id="KW-0902">Two-component regulatory system</keyword>
<proteinExistence type="inferred from homology"/>
<evidence type="ECO:0000259" key="19">
    <source>
        <dbReference type="PROSITE" id="PS50112"/>
    </source>
</evidence>
<protein>
    <recommendedName>
        <fullName evidence="14">Circadian input-output histidine kinase CikA</fullName>
        <ecNumber evidence="4">2.7.13.3</ecNumber>
    </recommendedName>
</protein>
<dbReference type="FunFam" id="3.30.565.10:FF:000010">
    <property type="entry name" value="Sensor histidine kinase RcsC"/>
    <property type="match status" value="1"/>
</dbReference>
<dbReference type="CDD" id="cd16922">
    <property type="entry name" value="HATPase_EvgS-ArcB-TorS-like"/>
    <property type="match status" value="1"/>
</dbReference>
<keyword evidence="7" id="KW-0812">Transmembrane</keyword>
<comment type="similarity">
    <text evidence="3">In the N-terminal section; belongs to the phytochrome family.</text>
</comment>
<keyword evidence="6" id="KW-0808">Transferase</keyword>
<evidence type="ECO:0000256" key="6">
    <source>
        <dbReference type="ARBA" id="ARBA00022679"/>
    </source>
</evidence>
<dbReference type="CDD" id="cd00082">
    <property type="entry name" value="HisKA"/>
    <property type="match status" value="1"/>
</dbReference>
<dbReference type="SUPFAM" id="SSF55874">
    <property type="entry name" value="ATPase domain of HSP90 chaperone/DNA topoisomerase II/histidine kinase"/>
    <property type="match status" value="1"/>
</dbReference>
<evidence type="ECO:0000256" key="14">
    <source>
        <dbReference type="ARBA" id="ARBA00074306"/>
    </source>
</evidence>
<reference evidence="21" key="1">
    <citation type="submission" date="2019-07" db="EMBL/GenBank/DDBJ databases">
        <title>Toxilogical consequences of a new and cryptic species of cyanobacteria (Komarekiella delphini-convector) recovered from the epidermis of a bottlenose dolphin and 1500 ft. in the air.</title>
        <authorList>
            <person name="Brown A.O."/>
            <person name="Dvorak P."/>
            <person name="Villanueva C.D."/>
            <person name="Foss A.J."/>
            <person name="Garvey A.D."/>
            <person name="Gibson Q.A."/>
            <person name="Johansen J.R."/>
            <person name="Casamatta D.A."/>
        </authorList>
    </citation>
    <scope>NUCLEOTIDE SEQUENCE</scope>
    <source>
        <strain evidence="21">SJRDD-AB1</strain>
    </source>
</reference>
<evidence type="ECO:0000256" key="1">
    <source>
        <dbReference type="ARBA" id="ARBA00000085"/>
    </source>
</evidence>
<dbReference type="InterPro" id="IPR003594">
    <property type="entry name" value="HATPase_dom"/>
</dbReference>
<dbReference type="InterPro" id="IPR001789">
    <property type="entry name" value="Sig_transdc_resp-reg_receiver"/>
</dbReference>
<dbReference type="GO" id="GO:0005524">
    <property type="term" value="F:ATP binding"/>
    <property type="evidence" value="ECO:0007669"/>
    <property type="project" value="UniProtKB-KW"/>
</dbReference>
<evidence type="ECO:0000256" key="11">
    <source>
        <dbReference type="ARBA" id="ARBA00022989"/>
    </source>
</evidence>
<evidence type="ECO:0000256" key="12">
    <source>
        <dbReference type="ARBA" id="ARBA00023012"/>
    </source>
</evidence>
<dbReference type="InterPro" id="IPR013655">
    <property type="entry name" value="PAS_fold_3"/>
</dbReference>
<dbReference type="SMART" id="SM00388">
    <property type="entry name" value="HisKA"/>
    <property type="match status" value="1"/>
</dbReference>
<feature type="domain" description="PAS" evidence="19">
    <location>
        <begin position="453"/>
        <end position="526"/>
    </location>
</feature>
<evidence type="ECO:0000259" key="20">
    <source>
        <dbReference type="PROSITE" id="PS50113"/>
    </source>
</evidence>
<dbReference type="PRINTS" id="PR00344">
    <property type="entry name" value="BCTRLSENSOR"/>
</dbReference>
<feature type="domain" description="Response regulatory" evidence="18">
    <location>
        <begin position="839"/>
        <end position="957"/>
    </location>
</feature>
<dbReference type="GO" id="GO:0016020">
    <property type="term" value="C:membrane"/>
    <property type="evidence" value="ECO:0007669"/>
    <property type="project" value="UniProtKB-SubCell"/>
</dbReference>
<sequence>MSSEHHDPSITVSKQHTCAGSIDFRALFEAVPGLYLVLAADSPKFTIIAVSNAYLQATMTQREEILDRGIFEVFPDNPNDPTASGVHNLQTSLKAVIQNRASDVMAVQKYDIPRPESKGGGFEERYWSPVNSPVLTENQEVAHIIHQVQDVTEFMQFRQQRNEQHLENLALWSRAEQMEAEIYLRAQELKQANQQLQQTMRYEQELRMEAQAAKASLDSVLMSLSDQFFRLDREWRYTYINDRVVEVTGRSREELIGQSIWDLFPEMVNSQFYTELHRVIVEQIPTQFEYFYSPWQRWFENRVYPSESGITIFVTEITNSKQVEEDLREAHVQLESALLAGAVYTWRWNILENRVTTDAAFAHLFGVDPESAAKGLPIEIFLRAMHEEDRPRVLAAINRAIATSEEYLAEYRVYTADGEERWVTARGRAEYDTAGRPVAFPGALADVTKRRKAEEDRDRFFQLSRDMLAISNMDGYFLQASSAWTKTLGYTLEELTTQPYIEFVHPDDQAATQVEAQKLAQGIQTSGFENRYRCRDGSYRWILWSVAPFLEQKLLYCVARDITERKCAEAEREKLLAREQAARETAEAANRVKDEFLAVLSHELRTPLNPILGWSKLLQSRKLDERKTAYALETIERNARLQVQLIEDLLDVSRILQGKLSLNVAPVNLAVTITAALETVRLAAEAKSIQIQTVLEPNIDQVLGDAGRLQQVLWNLVSNAVKFTPQAGKVEVRLERVDCHAQIVVSDTGKGIHPNFLPYVFEYFRQADSATTRKFGGLGLGLAIVRQIVELHGGTVQAESLGEGQGATFTVKLPLMQQQLRIHQQIKESQLSPDLHGITVLVVDDMADMREYISFILEQEKANVIAVASAAEALSALTQYQPSVLVSDIGMAEMDGYMLMRRVRSLTSDQGGNIPAIALSAYAGEINKQRAIAAGFQIHLPKPIEPDALIAAIVSIIK</sequence>
<dbReference type="PROSITE" id="PS50110">
    <property type="entry name" value="RESPONSE_REGULATORY"/>
    <property type="match status" value="1"/>
</dbReference>
<dbReference type="InterPro" id="IPR000700">
    <property type="entry name" value="PAS-assoc_C"/>
</dbReference>
<dbReference type="InterPro" id="IPR004358">
    <property type="entry name" value="Sig_transdc_His_kin-like_C"/>
</dbReference>
<dbReference type="Pfam" id="PF00512">
    <property type="entry name" value="HisKA"/>
    <property type="match status" value="1"/>
</dbReference>
<dbReference type="Proteomes" id="UP001165986">
    <property type="component" value="Unassembled WGS sequence"/>
</dbReference>
<evidence type="ECO:0000313" key="22">
    <source>
        <dbReference type="Proteomes" id="UP001165986"/>
    </source>
</evidence>
<evidence type="ECO:0000259" key="18">
    <source>
        <dbReference type="PROSITE" id="PS50110"/>
    </source>
</evidence>
<keyword evidence="16" id="KW-0175">Coiled coil</keyword>
<gene>
    <name evidence="21" type="ORF">FNW02_09625</name>
</gene>
<feature type="coiled-coil region" evidence="16">
    <location>
        <begin position="179"/>
        <end position="209"/>
    </location>
</feature>
<accession>A0AA40VQS2</accession>
<evidence type="ECO:0000256" key="16">
    <source>
        <dbReference type="SAM" id="Coils"/>
    </source>
</evidence>
<dbReference type="InterPro" id="IPR013656">
    <property type="entry name" value="PAS_4"/>
</dbReference>
<dbReference type="SMART" id="SM00448">
    <property type="entry name" value="REC"/>
    <property type="match status" value="1"/>
</dbReference>
<dbReference type="Gene3D" id="3.30.565.10">
    <property type="entry name" value="Histidine kinase-like ATPase, C-terminal domain"/>
    <property type="match status" value="1"/>
</dbReference>
<evidence type="ECO:0000256" key="10">
    <source>
        <dbReference type="ARBA" id="ARBA00022840"/>
    </source>
</evidence>
<keyword evidence="10" id="KW-0067">ATP-binding</keyword>
<keyword evidence="9" id="KW-0418">Kinase</keyword>
<keyword evidence="13" id="KW-0472">Membrane</keyword>
<evidence type="ECO:0000256" key="4">
    <source>
        <dbReference type="ARBA" id="ARBA00012438"/>
    </source>
</evidence>
<dbReference type="Gene3D" id="1.10.287.130">
    <property type="match status" value="1"/>
</dbReference>
<dbReference type="PANTHER" id="PTHR43547:SF2">
    <property type="entry name" value="HYBRID SIGNAL TRANSDUCTION HISTIDINE KINASE C"/>
    <property type="match status" value="1"/>
</dbReference>
<feature type="domain" description="PAC" evidence="20">
    <location>
        <begin position="526"/>
        <end position="574"/>
    </location>
</feature>
<evidence type="ECO:0000256" key="3">
    <source>
        <dbReference type="ARBA" id="ARBA00006402"/>
    </source>
</evidence>
<dbReference type="SMART" id="SM00086">
    <property type="entry name" value="PAC"/>
    <property type="match status" value="2"/>
</dbReference>
<dbReference type="SMART" id="SM00091">
    <property type="entry name" value="PAS"/>
    <property type="match status" value="4"/>
</dbReference>
<feature type="modified residue" description="4-aspartylphosphate" evidence="15">
    <location>
        <position position="888"/>
    </location>
</feature>
<dbReference type="PANTHER" id="PTHR43547">
    <property type="entry name" value="TWO-COMPONENT HISTIDINE KINASE"/>
    <property type="match status" value="1"/>
</dbReference>
<keyword evidence="8" id="KW-0547">Nucleotide-binding</keyword>
<evidence type="ECO:0000256" key="8">
    <source>
        <dbReference type="ARBA" id="ARBA00022741"/>
    </source>
</evidence>
<evidence type="ECO:0000259" key="17">
    <source>
        <dbReference type="PROSITE" id="PS50109"/>
    </source>
</evidence>
<dbReference type="PROSITE" id="PS50109">
    <property type="entry name" value="HIS_KIN"/>
    <property type="match status" value="1"/>
</dbReference>
<feature type="coiled-coil region" evidence="16">
    <location>
        <begin position="560"/>
        <end position="587"/>
    </location>
</feature>
<organism evidence="21 22">
    <name type="scientific">Komarekiella delphini-convector SJRDD-AB1</name>
    <dbReference type="NCBI Taxonomy" id="2593771"/>
    <lineage>
        <taxon>Bacteria</taxon>
        <taxon>Bacillati</taxon>
        <taxon>Cyanobacteriota</taxon>
        <taxon>Cyanophyceae</taxon>
        <taxon>Nostocales</taxon>
        <taxon>Nostocaceae</taxon>
        <taxon>Komarekiella</taxon>
        <taxon>Komarekiella delphini-convector</taxon>
    </lineage>
</organism>
<feature type="domain" description="PAS" evidence="19">
    <location>
        <begin position="213"/>
        <end position="283"/>
    </location>
</feature>
<dbReference type="Pfam" id="PF08448">
    <property type="entry name" value="PAS_4"/>
    <property type="match status" value="1"/>
</dbReference>
<dbReference type="Gene3D" id="3.40.50.2300">
    <property type="match status" value="1"/>
</dbReference>
<dbReference type="Pfam" id="PF13426">
    <property type="entry name" value="PAS_9"/>
    <property type="match status" value="1"/>
</dbReference>
<keyword evidence="5 15" id="KW-0597">Phosphoprotein</keyword>
<dbReference type="SUPFAM" id="SSF52172">
    <property type="entry name" value="CheY-like"/>
    <property type="match status" value="1"/>
</dbReference>
<evidence type="ECO:0000256" key="2">
    <source>
        <dbReference type="ARBA" id="ARBA00004370"/>
    </source>
</evidence>
<dbReference type="Gene3D" id="3.30.450.20">
    <property type="entry name" value="PAS domain"/>
    <property type="match status" value="4"/>
</dbReference>
<dbReference type="InterPro" id="IPR036097">
    <property type="entry name" value="HisK_dim/P_sf"/>
</dbReference>
<dbReference type="InterPro" id="IPR035965">
    <property type="entry name" value="PAS-like_dom_sf"/>
</dbReference>
<dbReference type="Gene3D" id="2.10.70.100">
    <property type="match status" value="1"/>
</dbReference>
<feature type="domain" description="PAC" evidence="20">
    <location>
        <begin position="407"/>
        <end position="459"/>
    </location>
</feature>
<comment type="catalytic activity">
    <reaction evidence="1">
        <text>ATP + protein L-histidine = ADP + protein N-phospho-L-histidine.</text>
        <dbReference type="EC" id="2.7.13.3"/>
    </reaction>
</comment>
<dbReference type="InterPro" id="IPR011006">
    <property type="entry name" value="CheY-like_superfamily"/>
</dbReference>
<dbReference type="PROSITE" id="PS50113">
    <property type="entry name" value="PAC"/>
    <property type="match status" value="2"/>
</dbReference>
<dbReference type="InterPro" id="IPR001610">
    <property type="entry name" value="PAC"/>
</dbReference>
<dbReference type="InterPro" id="IPR003661">
    <property type="entry name" value="HisK_dim/P_dom"/>
</dbReference>